<sequence length="427" mass="47999">MFKLTTQNIDSLQEQIPVEEISQTFRDAMEITRRLGFRYLWIDSLCIIQDSPEDWEKESATMVDVYGRSSCNIAAHFVPTSQNDRCFAPRNPLGIYPCRISEALGDRKNGSNVSVFSDFSAELSFARVLGWGALLDRAWVFQERLIPSRNVYYGGEELFWECCQMTVTESFPIAKTLPERMAPRAYPSDTAFSKLWFETMLESAMDGKAGPGSPALGLTNFRVNWQRLLRTYTATQLTKSEDRLIAFAGVAAAIQRPTGLTYVGGTWKELWPHDLLCSTANASGGSPIGNRQRQHYPHGYGLRGKGSSTTPGKISQTRKFTIPRRWSSSQPLTGKRKLVGAIRIKSVLMEGTIETPSAILNTYLHQVIWKVGQYTNIPVYRDAKLSSGEAVSFLLIELVGNETVSIERGLVLRKRKNKASYERVGYF</sequence>
<organism evidence="3 4">
    <name type="scientific">Podospora didyma</name>
    <dbReference type="NCBI Taxonomy" id="330526"/>
    <lineage>
        <taxon>Eukaryota</taxon>
        <taxon>Fungi</taxon>
        <taxon>Dikarya</taxon>
        <taxon>Ascomycota</taxon>
        <taxon>Pezizomycotina</taxon>
        <taxon>Sordariomycetes</taxon>
        <taxon>Sordariomycetidae</taxon>
        <taxon>Sordariales</taxon>
        <taxon>Podosporaceae</taxon>
        <taxon>Podospora</taxon>
    </lineage>
</organism>
<accession>A0AAE0U3Z6</accession>
<dbReference type="PANTHER" id="PTHR33112">
    <property type="entry name" value="DOMAIN PROTEIN, PUTATIVE-RELATED"/>
    <property type="match status" value="1"/>
</dbReference>
<evidence type="ECO:0000256" key="1">
    <source>
        <dbReference type="SAM" id="MobiDB-lite"/>
    </source>
</evidence>
<comment type="caution">
    <text evidence="3">The sequence shown here is derived from an EMBL/GenBank/DDBJ whole genome shotgun (WGS) entry which is preliminary data.</text>
</comment>
<dbReference type="EMBL" id="JAULSW010000002">
    <property type="protein sequence ID" value="KAK3389739.1"/>
    <property type="molecule type" value="Genomic_DNA"/>
</dbReference>
<dbReference type="PANTHER" id="PTHR33112:SF8">
    <property type="entry name" value="HETEROKARYON INCOMPATIBILITY DOMAIN-CONTAINING PROTEIN"/>
    <property type="match status" value="1"/>
</dbReference>
<proteinExistence type="predicted"/>
<keyword evidence="4" id="KW-1185">Reference proteome</keyword>
<gene>
    <name evidence="3" type="ORF">B0H63DRAFT_518971</name>
</gene>
<reference evidence="3" key="2">
    <citation type="submission" date="2023-06" db="EMBL/GenBank/DDBJ databases">
        <authorList>
            <consortium name="Lawrence Berkeley National Laboratory"/>
            <person name="Haridas S."/>
            <person name="Hensen N."/>
            <person name="Bonometti L."/>
            <person name="Westerberg I."/>
            <person name="Brannstrom I.O."/>
            <person name="Guillou S."/>
            <person name="Cros-Aarteil S."/>
            <person name="Calhoun S."/>
            <person name="Kuo A."/>
            <person name="Mondo S."/>
            <person name="Pangilinan J."/>
            <person name="Riley R."/>
            <person name="LaButti K."/>
            <person name="Andreopoulos B."/>
            <person name="Lipzen A."/>
            <person name="Chen C."/>
            <person name="Yanf M."/>
            <person name="Daum C."/>
            <person name="Ng V."/>
            <person name="Clum A."/>
            <person name="Steindorff A."/>
            <person name="Ohm R."/>
            <person name="Martin F."/>
            <person name="Silar P."/>
            <person name="Natvig D."/>
            <person name="Lalanne C."/>
            <person name="Gautier V."/>
            <person name="Ament-velasquez S.L."/>
            <person name="Kruys A."/>
            <person name="Hutchinson M.I."/>
            <person name="Powell A.J."/>
            <person name="Barry K."/>
            <person name="Miller A.N."/>
            <person name="Grigoriev I.V."/>
            <person name="Debuchy R."/>
            <person name="Gladieux P."/>
            <person name="Thoren M.H."/>
            <person name="Johannesson H."/>
        </authorList>
    </citation>
    <scope>NUCLEOTIDE SEQUENCE</scope>
    <source>
        <strain evidence="3">CBS 232.78</strain>
    </source>
</reference>
<dbReference type="Proteomes" id="UP001285441">
    <property type="component" value="Unassembled WGS sequence"/>
</dbReference>
<evidence type="ECO:0000259" key="2">
    <source>
        <dbReference type="Pfam" id="PF06985"/>
    </source>
</evidence>
<dbReference type="Pfam" id="PF06985">
    <property type="entry name" value="HET"/>
    <property type="match status" value="1"/>
</dbReference>
<feature type="domain" description="Heterokaryon incompatibility" evidence="2">
    <location>
        <begin position="11"/>
        <end position="143"/>
    </location>
</feature>
<dbReference type="InterPro" id="IPR010730">
    <property type="entry name" value="HET"/>
</dbReference>
<evidence type="ECO:0000313" key="3">
    <source>
        <dbReference type="EMBL" id="KAK3389739.1"/>
    </source>
</evidence>
<reference evidence="3" key="1">
    <citation type="journal article" date="2023" name="Mol. Phylogenet. Evol.">
        <title>Genome-scale phylogeny and comparative genomics of the fungal order Sordariales.</title>
        <authorList>
            <person name="Hensen N."/>
            <person name="Bonometti L."/>
            <person name="Westerberg I."/>
            <person name="Brannstrom I.O."/>
            <person name="Guillou S."/>
            <person name="Cros-Aarteil S."/>
            <person name="Calhoun S."/>
            <person name="Haridas S."/>
            <person name="Kuo A."/>
            <person name="Mondo S."/>
            <person name="Pangilinan J."/>
            <person name="Riley R."/>
            <person name="LaButti K."/>
            <person name="Andreopoulos B."/>
            <person name="Lipzen A."/>
            <person name="Chen C."/>
            <person name="Yan M."/>
            <person name="Daum C."/>
            <person name="Ng V."/>
            <person name="Clum A."/>
            <person name="Steindorff A."/>
            <person name="Ohm R.A."/>
            <person name="Martin F."/>
            <person name="Silar P."/>
            <person name="Natvig D.O."/>
            <person name="Lalanne C."/>
            <person name="Gautier V."/>
            <person name="Ament-Velasquez S.L."/>
            <person name="Kruys A."/>
            <person name="Hutchinson M.I."/>
            <person name="Powell A.J."/>
            <person name="Barry K."/>
            <person name="Miller A.N."/>
            <person name="Grigoriev I.V."/>
            <person name="Debuchy R."/>
            <person name="Gladieux P."/>
            <person name="Hiltunen Thoren M."/>
            <person name="Johannesson H."/>
        </authorList>
    </citation>
    <scope>NUCLEOTIDE SEQUENCE</scope>
    <source>
        <strain evidence="3">CBS 232.78</strain>
    </source>
</reference>
<dbReference type="AlphaFoldDB" id="A0AAE0U3Z6"/>
<evidence type="ECO:0000313" key="4">
    <source>
        <dbReference type="Proteomes" id="UP001285441"/>
    </source>
</evidence>
<name>A0AAE0U3Z6_9PEZI</name>
<protein>
    <submittedName>
        <fullName evidence="3">Heterokaryon incompatibility protein-domain-containing protein</fullName>
    </submittedName>
</protein>
<feature type="region of interest" description="Disordered" evidence="1">
    <location>
        <begin position="286"/>
        <end position="316"/>
    </location>
</feature>
<feature type="compositionally biased region" description="Polar residues" evidence="1">
    <location>
        <begin position="306"/>
        <end position="316"/>
    </location>
</feature>